<evidence type="ECO:0000313" key="2">
    <source>
        <dbReference type="Proteomes" id="UP000267342"/>
    </source>
</evidence>
<dbReference type="Proteomes" id="UP000267342">
    <property type="component" value="Chromosome"/>
</dbReference>
<keyword evidence="2" id="KW-1185">Reference proteome</keyword>
<gene>
    <name evidence="1" type="ORF">ZBT109_0801</name>
</gene>
<protein>
    <submittedName>
        <fullName evidence="1">Uncharacterized protein</fullName>
    </submittedName>
</protein>
<evidence type="ECO:0000313" key="1">
    <source>
        <dbReference type="EMBL" id="BBG29577.1"/>
    </source>
</evidence>
<dbReference type="KEGG" id="zpl:ZBT109_0801"/>
<proteinExistence type="predicted"/>
<sequence>MSPPDAGLRRLMTPERHEAISVISQIERRVGTVSRDE</sequence>
<dbReference type="EMBL" id="AP018933">
    <property type="protein sequence ID" value="BBG29577.1"/>
    <property type="molecule type" value="Genomic_DNA"/>
</dbReference>
<reference evidence="1 2" key="1">
    <citation type="submission" date="2018-09" db="EMBL/GenBank/DDBJ databases">
        <title>Zymobacter palmae IAM14233 (=T109) whole genome analysis.</title>
        <authorList>
            <person name="Yanase H."/>
        </authorList>
    </citation>
    <scope>NUCLEOTIDE SEQUENCE [LARGE SCALE GENOMIC DNA]</scope>
    <source>
        <strain evidence="1 2">IAM14233</strain>
    </source>
</reference>
<name>A0A348HD75_9GAMM</name>
<accession>A0A348HD75</accession>
<organism evidence="1 2">
    <name type="scientific">Zymobacter palmae</name>
    <dbReference type="NCBI Taxonomy" id="33074"/>
    <lineage>
        <taxon>Bacteria</taxon>
        <taxon>Pseudomonadati</taxon>
        <taxon>Pseudomonadota</taxon>
        <taxon>Gammaproteobacteria</taxon>
        <taxon>Oceanospirillales</taxon>
        <taxon>Halomonadaceae</taxon>
        <taxon>Zymobacter group</taxon>
        <taxon>Zymobacter</taxon>
    </lineage>
</organism>
<dbReference type="AlphaFoldDB" id="A0A348HD75"/>